<keyword evidence="3" id="KW-0479">Metal-binding</keyword>
<dbReference type="Pfam" id="PF01261">
    <property type="entry name" value="AP_endonuc_2"/>
    <property type="match status" value="1"/>
</dbReference>
<evidence type="ECO:0000256" key="2">
    <source>
        <dbReference type="ARBA" id="ARBA00022490"/>
    </source>
</evidence>
<sequence>MGIRNSILLGTLGRYSDRFHTYQPNRSLEERLQISEGIAGAHGVEPVYPQDLGHSGEHVGLVADCKLPVSAVNVNIKGEDMFCRGALTSPDEAVRAKALDYIRTGMDMAAELGSEMISVCPLIDGWDHPFEVNYLEQWDWIVEAMSAAASHRDDIRISIEYKPFEVRNRITLGTMPRTLLLCEEVGAPNLGVTMDTGHALIANESPAAELCLAHHKNRLFYVHFNDNDRQWDWDTLPGAVNVWETLETLYYMRRLDWSGWAAYDVFTRKGDPAEALTATFEIMDLFEALIDKVGMDDLGAMIAKGEPGPAFLTLMRAIAR</sequence>
<dbReference type="AlphaFoldDB" id="A0A2V1P008"/>
<gene>
    <name evidence="7" type="ORF">DFK10_14725</name>
</gene>
<keyword evidence="2" id="KW-0963">Cytoplasm</keyword>
<comment type="caution">
    <text evidence="7">The sequence shown here is derived from an EMBL/GenBank/DDBJ whole genome shotgun (WGS) entry which is preliminary data.</text>
</comment>
<accession>A0A2V1P008</accession>
<dbReference type="InterPro" id="IPR013022">
    <property type="entry name" value="Xyl_isomerase-like_TIM-brl"/>
</dbReference>
<dbReference type="InterPro" id="IPR050312">
    <property type="entry name" value="IolE/XylAMocC-like"/>
</dbReference>
<dbReference type="InterPro" id="IPR001998">
    <property type="entry name" value="Xylose_isomerase"/>
</dbReference>
<dbReference type="SUPFAM" id="SSF51658">
    <property type="entry name" value="Xylose isomerase-like"/>
    <property type="match status" value="1"/>
</dbReference>
<evidence type="ECO:0000256" key="5">
    <source>
        <dbReference type="ARBA" id="ARBA00023277"/>
    </source>
</evidence>
<evidence type="ECO:0000313" key="7">
    <source>
        <dbReference type="EMBL" id="PWG15903.1"/>
    </source>
</evidence>
<evidence type="ECO:0000313" key="8">
    <source>
        <dbReference type="Proteomes" id="UP000245293"/>
    </source>
</evidence>
<feature type="domain" description="Xylose isomerase-like TIM barrel" evidence="6">
    <location>
        <begin position="64"/>
        <end position="276"/>
    </location>
</feature>
<comment type="subcellular location">
    <subcellularLocation>
        <location evidence="1">Cytoplasm</location>
    </subcellularLocation>
</comment>
<keyword evidence="8" id="KW-1185">Reference proteome</keyword>
<dbReference type="GO" id="GO:0046872">
    <property type="term" value="F:metal ion binding"/>
    <property type="evidence" value="ECO:0007669"/>
    <property type="project" value="UniProtKB-KW"/>
</dbReference>
<evidence type="ECO:0000259" key="6">
    <source>
        <dbReference type="Pfam" id="PF01261"/>
    </source>
</evidence>
<dbReference type="EMBL" id="QETF01000021">
    <property type="protein sequence ID" value="PWG15903.1"/>
    <property type="molecule type" value="Genomic_DNA"/>
</dbReference>
<evidence type="ECO:0000256" key="4">
    <source>
        <dbReference type="ARBA" id="ARBA00023235"/>
    </source>
</evidence>
<dbReference type="PROSITE" id="PS51415">
    <property type="entry name" value="XYLOSE_ISOMERASE"/>
    <property type="match status" value="1"/>
</dbReference>
<dbReference type="PANTHER" id="PTHR12110:SF21">
    <property type="entry name" value="XYLOSE ISOMERASE-LIKE TIM BARREL DOMAIN-CONTAINING PROTEIN"/>
    <property type="match status" value="1"/>
</dbReference>
<reference evidence="8" key="1">
    <citation type="submission" date="2018-05" db="EMBL/GenBank/DDBJ databases">
        <authorList>
            <person name="Du Z."/>
            <person name="Wang X."/>
        </authorList>
    </citation>
    <scope>NUCLEOTIDE SEQUENCE [LARGE SCALE GENOMIC DNA]</scope>
    <source>
        <strain evidence="8">WDS4C29</strain>
    </source>
</reference>
<evidence type="ECO:0000256" key="3">
    <source>
        <dbReference type="ARBA" id="ARBA00022723"/>
    </source>
</evidence>
<dbReference type="GO" id="GO:0005975">
    <property type="term" value="P:carbohydrate metabolic process"/>
    <property type="evidence" value="ECO:0007669"/>
    <property type="project" value="InterPro"/>
</dbReference>
<protein>
    <submittedName>
        <fullName evidence="7">Xylose isomerase</fullName>
    </submittedName>
</protein>
<dbReference type="Gene3D" id="3.20.20.150">
    <property type="entry name" value="Divalent-metal-dependent TIM barrel enzymes"/>
    <property type="match status" value="1"/>
</dbReference>
<dbReference type="PANTHER" id="PTHR12110">
    <property type="entry name" value="HYDROXYPYRUVATE ISOMERASE"/>
    <property type="match status" value="1"/>
</dbReference>
<dbReference type="RefSeq" id="WP_109389795.1">
    <property type="nucleotide sequence ID" value="NZ_QETF01000021.1"/>
</dbReference>
<evidence type="ECO:0000256" key="1">
    <source>
        <dbReference type="ARBA" id="ARBA00004496"/>
    </source>
</evidence>
<dbReference type="OrthoDB" id="9801426at2"/>
<dbReference type="Proteomes" id="UP000245293">
    <property type="component" value="Unassembled WGS sequence"/>
</dbReference>
<organism evidence="7 8">
    <name type="scientific">Salibaculum griseiflavum</name>
    <dbReference type="NCBI Taxonomy" id="1914409"/>
    <lineage>
        <taxon>Bacteria</taxon>
        <taxon>Pseudomonadati</taxon>
        <taxon>Pseudomonadota</taxon>
        <taxon>Alphaproteobacteria</taxon>
        <taxon>Rhodobacterales</taxon>
        <taxon>Roseobacteraceae</taxon>
        <taxon>Salibaculum</taxon>
    </lineage>
</organism>
<dbReference type="InterPro" id="IPR036237">
    <property type="entry name" value="Xyl_isomerase-like_sf"/>
</dbReference>
<keyword evidence="4 7" id="KW-0413">Isomerase</keyword>
<dbReference type="GO" id="GO:0009045">
    <property type="term" value="F:xylose isomerase activity"/>
    <property type="evidence" value="ECO:0007669"/>
    <property type="project" value="InterPro"/>
</dbReference>
<keyword evidence="5" id="KW-0119">Carbohydrate metabolism</keyword>
<name>A0A2V1P008_9RHOB</name>
<proteinExistence type="predicted"/>